<name>F9FWB7_FUSOF</name>
<dbReference type="EMBL" id="AFQF01002738">
    <property type="protein sequence ID" value="EGU78793.1"/>
    <property type="molecule type" value="Genomic_DNA"/>
</dbReference>
<proteinExistence type="predicted"/>
<evidence type="ECO:0000313" key="1">
    <source>
        <dbReference type="EMBL" id="EGU78793.1"/>
    </source>
</evidence>
<comment type="caution">
    <text evidence="1">The sequence shown here is derived from an EMBL/GenBank/DDBJ whole genome shotgun (WGS) entry which is preliminary data.</text>
</comment>
<reference evidence="1" key="1">
    <citation type="journal article" date="2012" name="Mol. Plant Microbe Interact.">
        <title>A highly conserved effector in Fusarium oxysporum is required for full virulence on Arabidopsis.</title>
        <authorList>
            <person name="Thatcher L.F."/>
            <person name="Gardiner D.M."/>
            <person name="Kazan K."/>
            <person name="Manners J."/>
        </authorList>
    </citation>
    <scope>NUCLEOTIDE SEQUENCE [LARGE SCALE GENOMIC DNA]</scope>
    <source>
        <strain evidence="1">Fo5176</strain>
    </source>
</reference>
<dbReference type="AlphaFoldDB" id="F9FWB7"/>
<protein>
    <submittedName>
        <fullName evidence="1">Uncharacterized protein</fullName>
    </submittedName>
</protein>
<gene>
    <name evidence="1" type="ORF">FOXB_10699</name>
</gene>
<accession>F9FWB7</accession>
<organism evidence="1">
    <name type="scientific">Fusarium oxysporum (strain Fo5176)</name>
    <name type="common">Fusarium vascular wilt</name>
    <dbReference type="NCBI Taxonomy" id="660025"/>
    <lineage>
        <taxon>Eukaryota</taxon>
        <taxon>Fungi</taxon>
        <taxon>Dikarya</taxon>
        <taxon>Ascomycota</taxon>
        <taxon>Pezizomycotina</taxon>
        <taxon>Sordariomycetes</taxon>
        <taxon>Hypocreomycetidae</taxon>
        <taxon>Hypocreales</taxon>
        <taxon>Nectriaceae</taxon>
        <taxon>Fusarium</taxon>
        <taxon>Fusarium oxysporum species complex</taxon>
    </lineage>
</organism>
<sequence length="170" mass="18844">MDRFASRKGKSTVTIAAHLLGLFEVAEDEQTLVTATYEMDIAIHDSLQWKALLLLAGTALMISSKYEENQSNQPRPKEFSYRYSNGTSGYQGHYLFCGISSTIKGAIQVTERDVTSLTKHAVLLVGARISGAEEKLYTFFIVLGLEGLSTSSHIDTQACLQRRDLSWIGF</sequence>